<feature type="binding site" evidence="7">
    <location>
        <position position="57"/>
    </location>
    <ligand>
        <name>substrate</name>
    </ligand>
</feature>
<dbReference type="EC" id="2.7.1.71" evidence="7"/>
<comment type="similarity">
    <text evidence="7">Belongs to the shikimate kinase family.</text>
</comment>
<keyword evidence="2 7" id="KW-0808">Transferase</keyword>
<dbReference type="PANTHER" id="PTHR21087:SF16">
    <property type="entry name" value="SHIKIMATE KINASE 1, CHLOROPLASTIC"/>
    <property type="match status" value="1"/>
</dbReference>
<comment type="subunit">
    <text evidence="7">Monomer.</text>
</comment>
<keyword evidence="9" id="KW-1185">Reference proteome</keyword>
<keyword evidence="7" id="KW-0460">Magnesium</keyword>
<dbReference type="Proteomes" id="UP001518925">
    <property type="component" value="Unassembled WGS sequence"/>
</dbReference>
<keyword evidence="7" id="KW-0479">Metal-binding</keyword>
<feature type="binding site" evidence="7">
    <location>
        <position position="116"/>
    </location>
    <ligand>
        <name>ATP</name>
        <dbReference type="ChEBI" id="CHEBI:30616"/>
    </ligand>
</feature>
<organism evidence="8 9">
    <name type="scientific">Bacillus suaedaesalsae</name>
    <dbReference type="NCBI Taxonomy" id="2810349"/>
    <lineage>
        <taxon>Bacteria</taxon>
        <taxon>Bacillati</taxon>
        <taxon>Bacillota</taxon>
        <taxon>Bacilli</taxon>
        <taxon>Bacillales</taxon>
        <taxon>Bacillaceae</taxon>
        <taxon>Bacillus</taxon>
    </lineage>
</organism>
<comment type="catalytic activity">
    <reaction evidence="7">
        <text>shikimate + ATP = 3-phosphoshikimate + ADP + H(+)</text>
        <dbReference type="Rhea" id="RHEA:13121"/>
        <dbReference type="ChEBI" id="CHEBI:15378"/>
        <dbReference type="ChEBI" id="CHEBI:30616"/>
        <dbReference type="ChEBI" id="CHEBI:36208"/>
        <dbReference type="ChEBI" id="CHEBI:145989"/>
        <dbReference type="ChEBI" id="CHEBI:456216"/>
        <dbReference type="EC" id="2.7.1.71"/>
    </reaction>
</comment>
<evidence type="ECO:0000256" key="6">
    <source>
        <dbReference type="ARBA" id="ARBA00023141"/>
    </source>
</evidence>
<proteinExistence type="inferred from homology"/>
<keyword evidence="7" id="KW-0963">Cytoplasm</keyword>
<dbReference type="EMBL" id="JAFELM010000021">
    <property type="protein sequence ID" value="MBM6617306.1"/>
    <property type="molecule type" value="Genomic_DNA"/>
</dbReference>
<reference evidence="8 9" key="1">
    <citation type="submission" date="2021-02" db="EMBL/GenBank/DDBJ databases">
        <title>Bacillus sp. RD4P76, an endophyte from a halophyte.</title>
        <authorList>
            <person name="Sun J.-Q."/>
        </authorList>
    </citation>
    <scope>NUCLEOTIDE SEQUENCE [LARGE SCALE GENOMIC DNA]</scope>
    <source>
        <strain evidence="8 9">RD4P76</strain>
    </source>
</reference>
<dbReference type="RefSeq" id="WP_204202684.1">
    <property type="nucleotide sequence ID" value="NZ_JAFELM010000021.1"/>
</dbReference>
<evidence type="ECO:0000313" key="8">
    <source>
        <dbReference type="EMBL" id="MBM6617306.1"/>
    </source>
</evidence>
<dbReference type="InterPro" id="IPR000623">
    <property type="entry name" value="Shikimate_kinase/TSH1"/>
</dbReference>
<evidence type="ECO:0000256" key="7">
    <source>
        <dbReference type="HAMAP-Rule" id="MF_00109"/>
    </source>
</evidence>
<evidence type="ECO:0000313" key="9">
    <source>
        <dbReference type="Proteomes" id="UP001518925"/>
    </source>
</evidence>
<feature type="binding site" evidence="7">
    <location>
        <position position="33"/>
    </location>
    <ligand>
        <name>substrate</name>
    </ligand>
</feature>
<evidence type="ECO:0000256" key="4">
    <source>
        <dbReference type="ARBA" id="ARBA00022777"/>
    </source>
</evidence>
<feature type="binding site" evidence="7">
    <location>
        <position position="15"/>
    </location>
    <ligand>
        <name>Mg(2+)</name>
        <dbReference type="ChEBI" id="CHEBI:18420"/>
    </ligand>
</feature>
<comment type="subcellular location">
    <subcellularLocation>
        <location evidence="7">Cytoplasm</location>
    </subcellularLocation>
</comment>
<comment type="caution">
    <text evidence="7">Lacks conserved residue(s) required for the propagation of feature annotation.</text>
</comment>
<comment type="pathway">
    <text evidence="7">Metabolic intermediate biosynthesis; chorismate biosynthesis; chorismate from D-erythrose 4-phosphate and phosphoenolpyruvate: step 5/7.</text>
</comment>
<dbReference type="SUPFAM" id="SSF52540">
    <property type="entry name" value="P-loop containing nucleoside triphosphate hydrolases"/>
    <property type="match status" value="1"/>
</dbReference>
<dbReference type="PANTHER" id="PTHR21087">
    <property type="entry name" value="SHIKIMATE KINASE"/>
    <property type="match status" value="1"/>
</dbReference>
<feature type="binding site" evidence="7">
    <location>
        <position position="132"/>
    </location>
    <ligand>
        <name>substrate</name>
    </ligand>
</feature>
<evidence type="ECO:0000256" key="5">
    <source>
        <dbReference type="ARBA" id="ARBA00022840"/>
    </source>
</evidence>
<feature type="binding site" evidence="7">
    <location>
        <begin position="11"/>
        <end position="16"/>
    </location>
    <ligand>
        <name>ATP</name>
        <dbReference type="ChEBI" id="CHEBI:30616"/>
    </ligand>
</feature>
<name>A0ABS2DIC2_9BACI</name>
<accession>A0ABS2DIC2</accession>
<dbReference type="PRINTS" id="PR01100">
    <property type="entry name" value="SHIKIMTKNASE"/>
</dbReference>
<dbReference type="Pfam" id="PF01202">
    <property type="entry name" value="SKI"/>
    <property type="match status" value="1"/>
</dbReference>
<evidence type="ECO:0000256" key="1">
    <source>
        <dbReference type="ARBA" id="ARBA00022605"/>
    </source>
</evidence>
<protein>
    <recommendedName>
        <fullName evidence="7">Shikimate kinase</fullName>
        <shortName evidence="7">SK</shortName>
        <ecNumber evidence="7">2.7.1.71</ecNumber>
    </recommendedName>
</protein>
<comment type="cofactor">
    <cofactor evidence="7">
        <name>Mg(2+)</name>
        <dbReference type="ChEBI" id="CHEBI:18420"/>
    </cofactor>
    <text evidence="7">Binds 1 Mg(2+) ion per subunit.</text>
</comment>
<keyword evidence="1 7" id="KW-0028">Amino-acid biosynthesis</keyword>
<dbReference type="HAMAP" id="MF_00109">
    <property type="entry name" value="Shikimate_kinase"/>
    <property type="match status" value="1"/>
</dbReference>
<dbReference type="GO" id="GO:0016301">
    <property type="term" value="F:kinase activity"/>
    <property type="evidence" value="ECO:0007669"/>
    <property type="project" value="UniProtKB-KW"/>
</dbReference>
<comment type="function">
    <text evidence="7">Catalyzes the specific phosphorylation of the 3-hydroxyl group of shikimic acid using ATP as a cosubstrate.</text>
</comment>
<sequence length="166" mass="19337">MKAIFLTGFMGAGKTTIGKELSKHFNIPAIDSDEEIEKQMNTTVRSIFETRGENYFRTLETNVLRSLPTEDVIVTTGGGIVKLEENRKWMKENGNVIYLHCDFPILWERLRNDDTRPLIVTKEHTEKLYETRREQYMDHHLMVDTSVKTVFEVVLEIAEKIKKTTN</sequence>
<gene>
    <name evidence="7" type="primary">aroK</name>
    <name evidence="8" type="ORF">JR050_06405</name>
</gene>
<keyword evidence="3 7" id="KW-0547">Nucleotide-binding</keyword>
<keyword evidence="5 7" id="KW-0067">ATP-binding</keyword>
<keyword evidence="6 7" id="KW-0057">Aromatic amino acid biosynthesis</keyword>
<evidence type="ECO:0000256" key="3">
    <source>
        <dbReference type="ARBA" id="ARBA00022741"/>
    </source>
</evidence>
<feature type="binding site" evidence="7">
    <location>
        <position position="78"/>
    </location>
    <ligand>
        <name>substrate</name>
    </ligand>
</feature>
<keyword evidence="4 7" id="KW-0418">Kinase</keyword>
<evidence type="ECO:0000256" key="2">
    <source>
        <dbReference type="ARBA" id="ARBA00022679"/>
    </source>
</evidence>
<dbReference type="InterPro" id="IPR031322">
    <property type="entry name" value="Shikimate/glucono_kinase"/>
</dbReference>
<dbReference type="InterPro" id="IPR027417">
    <property type="entry name" value="P-loop_NTPase"/>
</dbReference>
<dbReference type="Gene3D" id="3.40.50.300">
    <property type="entry name" value="P-loop containing nucleotide triphosphate hydrolases"/>
    <property type="match status" value="1"/>
</dbReference>
<comment type="caution">
    <text evidence="8">The sequence shown here is derived from an EMBL/GenBank/DDBJ whole genome shotgun (WGS) entry which is preliminary data.</text>
</comment>
<dbReference type="CDD" id="cd00464">
    <property type="entry name" value="SK"/>
    <property type="match status" value="1"/>
</dbReference>